<reference evidence="1 2" key="1">
    <citation type="submission" date="2009-02" db="EMBL/GenBank/DDBJ databases">
        <title>Genome sequence of Bacillus cereus 03BB102.</title>
        <authorList>
            <person name="Dodson R.J."/>
            <person name="Jackson P."/>
            <person name="Munk A.C."/>
            <person name="Brettin T."/>
            <person name="Bruce D."/>
            <person name="Detter C."/>
            <person name="Tapia R."/>
            <person name="Han C."/>
            <person name="Sutton G."/>
            <person name="Sims D."/>
        </authorList>
    </citation>
    <scope>NUCLEOTIDE SEQUENCE [LARGE SCALE GENOMIC DNA]</scope>
    <source>
        <strain evidence="1 2">03BB102</strain>
        <plasmid evidence="2">Plasmid p03BB102_179</plasmid>
    </source>
</reference>
<protein>
    <submittedName>
        <fullName evidence="1">Conserved domain protein</fullName>
    </submittedName>
</protein>
<organism evidence="1 2">
    <name type="scientific">Bacillus cereus (strain 03BB102)</name>
    <dbReference type="NCBI Taxonomy" id="572264"/>
    <lineage>
        <taxon>Bacteria</taxon>
        <taxon>Bacillati</taxon>
        <taxon>Bacillota</taxon>
        <taxon>Bacilli</taxon>
        <taxon>Bacillales</taxon>
        <taxon>Bacillaceae</taxon>
        <taxon>Bacillus</taxon>
        <taxon>Bacillus cereus group</taxon>
    </lineage>
</organism>
<evidence type="ECO:0000313" key="1">
    <source>
        <dbReference type="EMBL" id="ACO25687.1"/>
    </source>
</evidence>
<accession>A0A125Y9U7</accession>
<evidence type="ECO:0000313" key="2">
    <source>
        <dbReference type="Proteomes" id="UP000002210"/>
    </source>
</evidence>
<dbReference type="Proteomes" id="UP000002210">
    <property type="component" value="Plasmid p03BB102_179"/>
</dbReference>
<sequence>MDIFRKNEKSILWVNMVNLISSRGNCYIEVITYCDELAV</sequence>
<geneLocation type="plasmid" evidence="1 2">
    <name>p03BB102_179</name>
</geneLocation>
<gene>
    <name evidence="1" type="ordered locus">BCA_A0139</name>
</gene>
<name>A0A125Y9U7_BACC3</name>
<dbReference type="AlphaFoldDB" id="A0A125Y9U7"/>
<proteinExistence type="predicted"/>
<keyword evidence="1" id="KW-0614">Plasmid</keyword>
<dbReference type="EMBL" id="CP001406">
    <property type="protein sequence ID" value="ACO25687.1"/>
    <property type="molecule type" value="Genomic_DNA"/>
</dbReference>
<dbReference type="KEGG" id="bcx:BCA_A0139"/>